<dbReference type="CDD" id="cd14688">
    <property type="entry name" value="bZIP_YAP"/>
    <property type="match status" value="1"/>
</dbReference>
<dbReference type="PANTHER" id="PTHR38116">
    <property type="entry name" value="CHROMOSOME 7, WHOLE GENOME SHOTGUN SEQUENCE"/>
    <property type="match status" value="1"/>
</dbReference>
<dbReference type="Proteomes" id="UP001174694">
    <property type="component" value="Unassembled WGS sequence"/>
</dbReference>
<feature type="region of interest" description="Disordered" evidence="1">
    <location>
        <begin position="54"/>
        <end position="74"/>
    </location>
</feature>
<name>A0AA38RR74_9PEZI</name>
<dbReference type="EMBL" id="JANBVO010000028">
    <property type="protein sequence ID" value="KAJ9138806.1"/>
    <property type="molecule type" value="Genomic_DNA"/>
</dbReference>
<dbReference type="InterPro" id="IPR021833">
    <property type="entry name" value="DUF3425"/>
</dbReference>
<reference evidence="2" key="1">
    <citation type="submission" date="2022-07" db="EMBL/GenBank/DDBJ databases">
        <title>Fungi with potential for degradation of polypropylene.</title>
        <authorList>
            <person name="Gostincar C."/>
        </authorList>
    </citation>
    <scope>NUCLEOTIDE SEQUENCE</scope>
    <source>
        <strain evidence="2">EXF-13308</strain>
    </source>
</reference>
<dbReference type="PANTHER" id="PTHR38116:SF1">
    <property type="entry name" value="BZIP DOMAIN-CONTAINING PROTEIN"/>
    <property type="match status" value="1"/>
</dbReference>
<evidence type="ECO:0008006" key="4">
    <source>
        <dbReference type="Google" id="ProtNLM"/>
    </source>
</evidence>
<accession>A0AA38RR74</accession>
<sequence length="291" mass="33260">MDTSPDNDATSAIMLERMPQQSEVVHPEDDWTGVISVTKRRRLQNRLNQRAYRRRKLERESAESRTSTEQSEQVHVVPGLVAQQDPGDQSQPLTRRGCRLEFSETRNELYQFARQAYQEYLLASPRPAALHTLIQLNVLNALGKNAAILGITIESLCQEDSLSPFNCQGPWGSWDSLPPALRPTTLQIAVRHHPWIDLFPLPQMRDNFLRALGSIDEEELNVDLVDVEEETPGGKPNLIVWGEPSDPGAWEATVPFLRKWGWVLRGCRETFDATNHWRETRGETRLVFETQ</sequence>
<protein>
    <recommendedName>
        <fullName evidence="4">BZIP domain-containing protein</fullName>
    </recommendedName>
</protein>
<dbReference type="AlphaFoldDB" id="A0AA38RR74"/>
<gene>
    <name evidence="2" type="ORF">NKR23_g8171</name>
</gene>
<proteinExistence type="predicted"/>
<evidence type="ECO:0000313" key="2">
    <source>
        <dbReference type="EMBL" id="KAJ9138806.1"/>
    </source>
</evidence>
<keyword evidence="3" id="KW-1185">Reference proteome</keyword>
<evidence type="ECO:0000313" key="3">
    <source>
        <dbReference type="Proteomes" id="UP001174694"/>
    </source>
</evidence>
<feature type="compositionally biased region" description="Low complexity" evidence="1">
    <location>
        <begin position="64"/>
        <end position="73"/>
    </location>
</feature>
<dbReference type="Pfam" id="PF11905">
    <property type="entry name" value="DUF3425"/>
    <property type="match status" value="1"/>
</dbReference>
<organism evidence="2 3">
    <name type="scientific">Pleurostoma richardsiae</name>
    <dbReference type="NCBI Taxonomy" id="41990"/>
    <lineage>
        <taxon>Eukaryota</taxon>
        <taxon>Fungi</taxon>
        <taxon>Dikarya</taxon>
        <taxon>Ascomycota</taxon>
        <taxon>Pezizomycotina</taxon>
        <taxon>Sordariomycetes</taxon>
        <taxon>Sordariomycetidae</taxon>
        <taxon>Calosphaeriales</taxon>
        <taxon>Pleurostomataceae</taxon>
        <taxon>Pleurostoma</taxon>
    </lineage>
</organism>
<comment type="caution">
    <text evidence="2">The sequence shown here is derived from an EMBL/GenBank/DDBJ whole genome shotgun (WGS) entry which is preliminary data.</text>
</comment>
<evidence type="ECO:0000256" key="1">
    <source>
        <dbReference type="SAM" id="MobiDB-lite"/>
    </source>
</evidence>